<dbReference type="Pfam" id="PF03780">
    <property type="entry name" value="Asp23"/>
    <property type="match status" value="1"/>
</dbReference>
<evidence type="ECO:0000313" key="3">
    <source>
        <dbReference type="Proteomes" id="UP000054537"/>
    </source>
</evidence>
<dbReference type="Proteomes" id="UP000054537">
    <property type="component" value="Unassembled WGS sequence"/>
</dbReference>
<dbReference type="RefSeq" id="WP_043525182.1">
    <property type="nucleotide sequence ID" value="NZ_BAABKU010000018.1"/>
</dbReference>
<comment type="caution">
    <text evidence="2">The sequence shown here is derived from an EMBL/GenBank/DDBJ whole genome shotgun (WGS) entry which is preliminary data.</text>
</comment>
<name>A0A0A6UQI8_ACTUT</name>
<dbReference type="EMBL" id="JRTT01000016">
    <property type="protein sequence ID" value="KHD76649.1"/>
    <property type="molecule type" value="Genomic_DNA"/>
</dbReference>
<dbReference type="PANTHER" id="PTHR34297:SF3">
    <property type="entry name" value="ALKALINE SHOCK PROTEIN 23"/>
    <property type="match status" value="1"/>
</dbReference>
<dbReference type="eggNOG" id="COG1302">
    <property type="taxonomic scope" value="Bacteria"/>
</dbReference>
<dbReference type="STRING" id="1869.MB27_15230"/>
<gene>
    <name evidence="2" type="ORF">MB27_15230</name>
</gene>
<sequence length="154" mass="16391">MSDEAEFHADRTQEIFLPAVAPAVPPQHGGAEVIEVAAFRGQTKFEREVIEKVASAAARSVPGVVELGGDVARFFNSVLDKIGLDKVGDATRGVWAKVDGTDVEITVILVISAGEVVADVTAAVRTAVIQAVERYGLHVSDCTVKVDDIRLQDH</sequence>
<proteinExistence type="inferred from homology"/>
<dbReference type="AlphaFoldDB" id="A0A0A6UQI8"/>
<organism evidence="2 3">
    <name type="scientific">Actinoplanes utahensis</name>
    <dbReference type="NCBI Taxonomy" id="1869"/>
    <lineage>
        <taxon>Bacteria</taxon>
        <taxon>Bacillati</taxon>
        <taxon>Actinomycetota</taxon>
        <taxon>Actinomycetes</taxon>
        <taxon>Micromonosporales</taxon>
        <taxon>Micromonosporaceae</taxon>
        <taxon>Actinoplanes</taxon>
    </lineage>
</organism>
<dbReference type="PANTHER" id="PTHR34297">
    <property type="entry name" value="HYPOTHETICAL CYTOSOLIC PROTEIN-RELATED"/>
    <property type="match status" value="1"/>
</dbReference>
<keyword evidence="3" id="KW-1185">Reference proteome</keyword>
<accession>A0A0A6UQI8</accession>
<dbReference type="InterPro" id="IPR005531">
    <property type="entry name" value="Asp23"/>
</dbReference>
<evidence type="ECO:0000256" key="1">
    <source>
        <dbReference type="ARBA" id="ARBA00005721"/>
    </source>
</evidence>
<dbReference type="OrthoDB" id="3378735at2"/>
<protein>
    <submittedName>
        <fullName evidence="2">Alkaline-shock protein</fullName>
    </submittedName>
</protein>
<reference evidence="2 3" key="1">
    <citation type="submission" date="2014-10" db="EMBL/GenBank/DDBJ databases">
        <title>Draft genome sequence of Actinoplanes utahensis NRRL 12052.</title>
        <authorList>
            <person name="Velasco-Bucheli B."/>
            <person name="del Cerro C."/>
            <person name="Hormigo D."/>
            <person name="Garcia J.L."/>
            <person name="Acebal C."/>
            <person name="Arroyo M."/>
            <person name="de la Mata I."/>
        </authorList>
    </citation>
    <scope>NUCLEOTIDE SEQUENCE [LARGE SCALE GENOMIC DNA]</scope>
    <source>
        <strain evidence="2 3">NRRL 12052</strain>
    </source>
</reference>
<comment type="similarity">
    <text evidence="1">Belongs to the asp23 family.</text>
</comment>
<evidence type="ECO:0000313" key="2">
    <source>
        <dbReference type="EMBL" id="KHD76649.1"/>
    </source>
</evidence>